<dbReference type="AlphaFoldDB" id="A0A0C4EAY0"/>
<accession>A0A0C4EAY0</accession>
<dbReference type="InterPro" id="IPR008030">
    <property type="entry name" value="NmrA-like"/>
</dbReference>
<feature type="domain" description="NmrA-like" evidence="3">
    <location>
        <begin position="4"/>
        <end position="290"/>
    </location>
</feature>
<dbReference type="Proteomes" id="UP000011715">
    <property type="component" value="Unassembled WGS sequence"/>
</dbReference>
<name>A0A0C4EAY0_MAGP6</name>
<keyword evidence="6" id="KW-1185">Reference proteome</keyword>
<gene>
    <name evidence="4" type="ORF">MAPG_09817</name>
</gene>
<comment type="similarity">
    <text evidence="1">Belongs to the NmrA-type oxidoreductase family.</text>
</comment>
<evidence type="ECO:0000256" key="1">
    <source>
        <dbReference type="ARBA" id="ARBA00006328"/>
    </source>
</evidence>
<dbReference type="InterPro" id="IPR036291">
    <property type="entry name" value="NAD(P)-bd_dom_sf"/>
</dbReference>
<dbReference type="Gene3D" id="3.40.50.720">
    <property type="entry name" value="NAD(P)-binding Rossmann-like Domain"/>
    <property type="match status" value="1"/>
</dbReference>
<evidence type="ECO:0000313" key="4">
    <source>
        <dbReference type="EMBL" id="KLU91296.1"/>
    </source>
</evidence>
<dbReference type="PANTHER" id="PTHR42748">
    <property type="entry name" value="NITROGEN METABOLITE REPRESSION PROTEIN NMRA FAMILY MEMBER"/>
    <property type="match status" value="1"/>
</dbReference>
<dbReference type="EnsemblFungi" id="MAPG_09817T0">
    <property type="protein sequence ID" value="MAPG_09817T0"/>
    <property type="gene ID" value="MAPG_09817"/>
</dbReference>
<reference evidence="5" key="4">
    <citation type="journal article" date="2015" name="G3 (Bethesda)">
        <title>Genome sequences of three phytopathogenic species of the Magnaporthaceae family of fungi.</title>
        <authorList>
            <person name="Okagaki L.H."/>
            <person name="Nunes C.C."/>
            <person name="Sailsbery J."/>
            <person name="Clay B."/>
            <person name="Brown D."/>
            <person name="John T."/>
            <person name="Oh Y."/>
            <person name="Young N."/>
            <person name="Fitzgerald M."/>
            <person name="Haas B.J."/>
            <person name="Zeng Q."/>
            <person name="Young S."/>
            <person name="Adiconis X."/>
            <person name="Fan L."/>
            <person name="Levin J.Z."/>
            <person name="Mitchell T.K."/>
            <person name="Okubara P.A."/>
            <person name="Farman M.L."/>
            <person name="Kohn L.M."/>
            <person name="Birren B."/>
            <person name="Ma L.-J."/>
            <person name="Dean R.A."/>
        </authorList>
    </citation>
    <scope>NUCLEOTIDE SEQUENCE</scope>
    <source>
        <strain evidence="5">ATCC 64411 / 73-15</strain>
    </source>
</reference>
<evidence type="ECO:0000313" key="5">
    <source>
        <dbReference type="EnsemblFungi" id="MAPG_09817T0"/>
    </source>
</evidence>
<reference evidence="4" key="3">
    <citation type="submission" date="2011-03" db="EMBL/GenBank/DDBJ databases">
        <title>Annotation of Magnaporthe poae ATCC 64411.</title>
        <authorList>
            <person name="Ma L.-J."/>
            <person name="Dead R."/>
            <person name="Young S.K."/>
            <person name="Zeng Q."/>
            <person name="Gargeya S."/>
            <person name="Fitzgerald M."/>
            <person name="Haas B."/>
            <person name="Abouelleil A."/>
            <person name="Alvarado L."/>
            <person name="Arachchi H.M."/>
            <person name="Berlin A."/>
            <person name="Brown A."/>
            <person name="Chapman S.B."/>
            <person name="Chen Z."/>
            <person name="Dunbar C."/>
            <person name="Freedman E."/>
            <person name="Gearin G."/>
            <person name="Gellesch M."/>
            <person name="Goldberg J."/>
            <person name="Griggs A."/>
            <person name="Gujja S."/>
            <person name="Heiman D."/>
            <person name="Howarth C."/>
            <person name="Larson L."/>
            <person name="Lui A."/>
            <person name="MacDonald P.J.P."/>
            <person name="Mehta T."/>
            <person name="Montmayeur A."/>
            <person name="Murphy C."/>
            <person name="Neiman D."/>
            <person name="Pearson M."/>
            <person name="Priest M."/>
            <person name="Roberts A."/>
            <person name="Saif S."/>
            <person name="Shea T."/>
            <person name="Shenoy N."/>
            <person name="Sisk P."/>
            <person name="Stolte C."/>
            <person name="Sykes S."/>
            <person name="Yandava C."/>
            <person name="Wortman J."/>
            <person name="Nusbaum C."/>
            <person name="Birren B."/>
        </authorList>
    </citation>
    <scope>NUCLEOTIDE SEQUENCE</scope>
    <source>
        <strain evidence="4">ATCC 64411</strain>
    </source>
</reference>
<dbReference type="eggNOG" id="ENOG502SK5J">
    <property type="taxonomic scope" value="Eukaryota"/>
</dbReference>
<dbReference type="SUPFAM" id="SSF51735">
    <property type="entry name" value="NAD(P)-binding Rossmann-fold domains"/>
    <property type="match status" value="1"/>
</dbReference>
<dbReference type="OrthoDB" id="300709at2759"/>
<dbReference type="VEuPathDB" id="FungiDB:MAPG_09817"/>
<proteinExistence type="inferred from homology"/>
<keyword evidence="2" id="KW-0521">NADP</keyword>
<reference evidence="5" key="5">
    <citation type="submission" date="2015-06" db="UniProtKB">
        <authorList>
            <consortium name="EnsemblFungi"/>
        </authorList>
    </citation>
    <scope>IDENTIFICATION</scope>
    <source>
        <strain evidence="5">ATCC 64411</strain>
    </source>
</reference>
<organism evidence="5 6">
    <name type="scientific">Magnaporthiopsis poae (strain ATCC 64411 / 73-15)</name>
    <name type="common">Kentucky bluegrass fungus</name>
    <name type="synonym">Magnaporthe poae</name>
    <dbReference type="NCBI Taxonomy" id="644358"/>
    <lineage>
        <taxon>Eukaryota</taxon>
        <taxon>Fungi</taxon>
        <taxon>Dikarya</taxon>
        <taxon>Ascomycota</taxon>
        <taxon>Pezizomycotina</taxon>
        <taxon>Sordariomycetes</taxon>
        <taxon>Sordariomycetidae</taxon>
        <taxon>Magnaporthales</taxon>
        <taxon>Magnaporthaceae</taxon>
        <taxon>Magnaporthiopsis</taxon>
    </lineage>
</organism>
<evidence type="ECO:0000313" key="6">
    <source>
        <dbReference type="Proteomes" id="UP000011715"/>
    </source>
</evidence>
<dbReference type="Pfam" id="PF05368">
    <property type="entry name" value="NmrA"/>
    <property type="match status" value="1"/>
</dbReference>
<protein>
    <recommendedName>
        <fullName evidence="3">NmrA-like domain-containing protein</fullName>
    </recommendedName>
</protein>
<dbReference type="OMA" id="IPWEVLD"/>
<evidence type="ECO:0000259" key="3">
    <source>
        <dbReference type="Pfam" id="PF05368"/>
    </source>
</evidence>
<dbReference type="Gene3D" id="3.90.25.10">
    <property type="entry name" value="UDP-galactose 4-epimerase, domain 1"/>
    <property type="match status" value="1"/>
</dbReference>
<dbReference type="EMBL" id="GL876977">
    <property type="protein sequence ID" value="KLU91296.1"/>
    <property type="molecule type" value="Genomic_DNA"/>
</dbReference>
<sequence>MPSKKIIAVVAATGNQGSSVAETFLATPGWHVRCLTRDPASPKASELASIGAEVVQADLADPASLSRAFQGAHAIFVNTDFWRPYLAALGVSSYEEAWKASASDASDEARKTGFDTEVLHGRNAADAAAAVPTLERFIYSALPSMKAASGGKYPHCLHWEGKAAIVDYILRSDTEPLRSLASKTSLLYLGAYNTNAFLMPRPSANRPGEYSLMVPCGRDTRLPIVDPVRSTGPFVRALVEHEEPGTKLFAYDRDSDLTIGEAMDVWCRVTGKKSTLVEVTEEEMHGLTGLPYEVLDGPAHIGEFGYMAGVEGVIEPGQLRVPVETRSYEEFLRERPVEELL</sequence>
<dbReference type="GO" id="GO:0005634">
    <property type="term" value="C:nucleus"/>
    <property type="evidence" value="ECO:0007669"/>
    <property type="project" value="TreeGrafter"/>
</dbReference>
<dbReference type="InterPro" id="IPR051164">
    <property type="entry name" value="NmrA-like_oxidored"/>
</dbReference>
<reference evidence="6" key="1">
    <citation type="submission" date="2010-05" db="EMBL/GenBank/DDBJ databases">
        <title>The genome sequence of Magnaporthe poae strain ATCC 64411.</title>
        <authorList>
            <person name="Ma L.-J."/>
            <person name="Dead R."/>
            <person name="Young S."/>
            <person name="Zeng Q."/>
            <person name="Koehrsen M."/>
            <person name="Alvarado L."/>
            <person name="Berlin A."/>
            <person name="Chapman S.B."/>
            <person name="Chen Z."/>
            <person name="Freedman E."/>
            <person name="Gellesch M."/>
            <person name="Goldberg J."/>
            <person name="Griggs A."/>
            <person name="Gujja S."/>
            <person name="Heilman E.R."/>
            <person name="Heiman D."/>
            <person name="Hepburn T."/>
            <person name="Howarth C."/>
            <person name="Jen D."/>
            <person name="Larson L."/>
            <person name="Mehta T."/>
            <person name="Neiman D."/>
            <person name="Pearson M."/>
            <person name="Roberts A."/>
            <person name="Saif S."/>
            <person name="Shea T."/>
            <person name="Shenoy N."/>
            <person name="Sisk P."/>
            <person name="Stolte C."/>
            <person name="Sykes S."/>
            <person name="Walk T."/>
            <person name="White J."/>
            <person name="Yandava C."/>
            <person name="Haas B."/>
            <person name="Nusbaum C."/>
            <person name="Birren B."/>
        </authorList>
    </citation>
    <scope>NUCLEOTIDE SEQUENCE [LARGE SCALE GENOMIC DNA]</scope>
    <source>
        <strain evidence="6">ATCC 64411 / 73-15</strain>
    </source>
</reference>
<dbReference type="EMBL" id="ADBL01002513">
    <property type="status" value="NOT_ANNOTATED_CDS"/>
    <property type="molecule type" value="Genomic_DNA"/>
</dbReference>
<evidence type="ECO:0000256" key="2">
    <source>
        <dbReference type="ARBA" id="ARBA00022857"/>
    </source>
</evidence>
<dbReference type="STRING" id="644358.A0A0C4EAY0"/>
<reference evidence="4" key="2">
    <citation type="submission" date="2010-05" db="EMBL/GenBank/DDBJ databases">
        <title>The Genome Sequence of Magnaporthe poae strain ATCC 64411.</title>
        <authorList>
            <consortium name="The Broad Institute Genome Sequencing Platform"/>
            <consortium name="Broad Institute Genome Sequencing Center for Infectious Disease"/>
            <person name="Ma L.-J."/>
            <person name="Dead R."/>
            <person name="Young S."/>
            <person name="Zeng Q."/>
            <person name="Koehrsen M."/>
            <person name="Alvarado L."/>
            <person name="Berlin A."/>
            <person name="Chapman S.B."/>
            <person name="Chen Z."/>
            <person name="Freedman E."/>
            <person name="Gellesch M."/>
            <person name="Goldberg J."/>
            <person name="Griggs A."/>
            <person name="Gujja S."/>
            <person name="Heilman E.R."/>
            <person name="Heiman D."/>
            <person name="Hepburn T."/>
            <person name="Howarth C."/>
            <person name="Jen D."/>
            <person name="Larson L."/>
            <person name="Mehta T."/>
            <person name="Neiman D."/>
            <person name="Pearson M."/>
            <person name="Roberts A."/>
            <person name="Saif S."/>
            <person name="Shea T."/>
            <person name="Shenoy N."/>
            <person name="Sisk P."/>
            <person name="Stolte C."/>
            <person name="Sykes S."/>
            <person name="Walk T."/>
            <person name="White J."/>
            <person name="Yandava C."/>
            <person name="Haas B."/>
            <person name="Nusbaum C."/>
            <person name="Birren B."/>
        </authorList>
    </citation>
    <scope>NUCLEOTIDE SEQUENCE</scope>
    <source>
        <strain evidence="4">ATCC 64411</strain>
    </source>
</reference>
<dbReference type="PANTHER" id="PTHR42748:SF29">
    <property type="entry name" value="NMRA-LIKE DOMAIN-CONTAINING PROTEIN"/>
    <property type="match status" value="1"/>
</dbReference>